<dbReference type="AlphaFoldDB" id="A0A1G2L9B6"/>
<sequence>MRVCERTNARRTSSPAGVFIFRKNGLQFRKNFGTTGGGFSGKVVSISSAFDAKGRECMDKRGSGLTFTDRLEEQVRIKQSRLCLGIDPFFEMMPPHLKRQIADGGKSFEAMGELFEQSMVPIIDAAASNVIAAQANLASYLIYGETGLRAYRRILAHARERNLLTIGDAKCTEGDHIAELCADGYLGAVPFWDTPYREPRGRHESSIQSDAVTVTMAMGSSGMAPFVAAARERGAGVFVLARPSFQTNSEFDLLRVGTHDEFLWEWIGHQVRKFTKGTEGRYGWWNVGVTCGAKFRGEMRRLREILPRSWFHVVGFGKQGGTAENAVAAVDNDGLGCLVVSTRAIDYAWARGPFKRRPEEFAEAAGDAARAARDDLNRAIERVLAKRRKLE</sequence>
<gene>
    <name evidence="5" type="ORF">A3B37_03220</name>
</gene>
<dbReference type="PANTHER" id="PTHR43375:SF1">
    <property type="entry name" value="OROTIDINE 5'-PHOSPHATE DECARBOXYLASE"/>
    <property type="match status" value="1"/>
</dbReference>
<evidence type="ECO:0000313" key="6">
    <source>
        <dbReference type="Proteomes" id="UP000176705"/>
    </source>
</evidence>
<evidence type="ECO:0000256" key="4">
    <source>
        <dbReference type="NCBIfam" id="TIGR02127"/>
    </source>
</evidence>
<dbReference type="EMBL" id="MHQS01000021">
    <property type="protein sequence ID" value="OHA08218.1"/>
    <property type="molecule type" value="Genomic_DNA"/>
</dbReference>
<evidence type="ECO:0000256" key="3">
    <source>
        <dbReference type="ARBA" id="ARBA00022975"/>
    </source>
</evidence>
<protein>
    <recommendedName>
        <fullName evidence="4">Orotidine-5'-phosphate decarboxylase</fullName>
        <ecNumber evidence="4">4.1.1.23</ecNumber>
    </recommendedName>
</protein>
<keyword evidence="3" id="KW-0665">Pyrimidine biosynthesis</keyword>
<comment type="caution">
    <text evidence="5">The sequence shown here is derived from an EMBL/GenBank/DDBJ whole genome shotgun (WGS) entry which is preliminary data.</text>
</comment>
<proteinExistence type="predicted"/>
<dbReference type="GO" id="GO:0044205">
    <property type="term" value="P:'de novo' UMP biosynthetic process"/>
    <property type="evidence" value="ECO:0007669"/>
    <property type="project" value="UniProtKB-UniPathway"/>
</dbReference>
<dbReference type="InterPro" id="IPR013785">
    <property type="entry name" value="Aldolase_TIM"/>
</dbReference>
<keyword evidence="2" id="KW-0210">Decarboxylase</keyword>
<dbReference type="Proteomes" id="UP000176705">
    <property type="component" value="Unassembled WGS sequence"/>
</dbReference>
<dbReference type="STRING" id="1802280.A3B37_03220"/>
<keyword evidence="2" id="KW-0456">Lyase</keyword>
<dbReference type="EC" id="4.1.1.23" evidence="4"/>
<dbReference type="SUPFAM" id="SSF51366">
    <property type="entry name" value="Ribulose-phoshate binding barrel"/>
    <property type="match status" value="1"/>
</dbReference>
<dbReference type="UniPathway" id="UPA00070">
    <property type="reaction ID" value="UER00120"/>
</dbReference>
<dbReference type="InterPro" id="IPR011995">
    <property type="entry name" value="OMPdecase_type-2"/>
</dbReference>
<evidence type="ECO:0000313" key="5">
    <source>
        <dbReference type="EMBL" id="OHA08218.1"/>
    </source>
</evidence>
<dbReference type="PANTHER" id="PTHR43375">
    <property type="entry name" value="OROTIDINE 5'-PHOSPHATE DECARBOXYLASE"/>
    <property type="match status" value="1"/>
</dbReference>
<evidence type="ECO:0000256" key="1">
    <source>
        <dbReference type="ARBA" id="ARBA00004861"/>
    </source>
</evidence>
<comment type="pathway">
    <text evidence="1">Pyrimidine metabolism; UMP biosynthesis via de novo pathway; UMP from orotate: step 2/2.</text>
</comment>
<organism evidence="5 6">
    <name type="scientific">Candidatus Sungbacteria bacterium RIFCSPLOWO2_01_FULL_59_16</name>
    <dbReference type="NCBI Taxonomy" id="1802280"/>
    <lineage>
        <taxon>Bacteria</taxon>
        <taxon>Candidatus Sungiibacteriota</taxon>
    </lineage>
</organism>
<evidence type="ECO:0000256" key="2">
    <source>
        <dbReference type="ARBA" id="ARBA00022793"/>
    </source>
</evidence>
<dbReference type="InterPro" id="IPR011060">
    <property type="entry name" value="RibuloseP-bd_barrel"/>
</dbReference>
<dbReference type="Gene3D" id="3.20.20.70">
    <property type="entry name" value="Aldolase class I"/>
    <property type="match status" value="1"/>
</dbReference>
<dbReference type="GO" id="GO:0004590">
    <property type="term" value="F:orotidine-5'-phosphate decarboxylase activity"/>
    <property type="evidence" value="ECO:0007669"/>
    <property type="project" value="UniProtKB-UniRule"/>
</dbReference>
<dbReference type="NCBIfam" id="TIGR02127">
    <property type="entry name" value="pyrF_sub2"/>
    <property type="match status" value="1"/>
</dbReference>
<accession>A0A1G2L9B6</accession>
<name>A0A1G2L9B6_9BACT</name>
<reference evidence="5 6" key="1">
    <citation type="journal article" date="2016" name="Nat. Commun.">
        <title>Thousands of microbial genomes shed light on interconnected biogeochemical processes in an aquifer system.</title>
        <authorList>
            <person name="Anantharaman K."/>
            <person name="Brown C.T."/>
            <person name="Hug L.A."/>
            <person name="Sharon I."/>
            <person name="Castelle C.J."/>
            <person name="Probst A.J."/>
            <person name="Thomas B.C."/>
            <person name="Singh A."/>
            <person name="Wilkins M.J."/>
            <person name="Karaoz U."/>
            <person name="Brodie E.L."/>
            <person name="Williams K.H."/>
            <person name="Hubbard S.S."/>
            <person name="Banfield J.F."/>
        </authorList>
    </citation>
    <scope>NUCLEOTIDE SEQUENCE [LARGE SCALE GENOMIC DNA]</scope>
</reference>